<evidence type="ECO:0000313" key="2">
    <source>
        <dbReference type="Proteomes" id="UP000800094"/>
    </source>
</evidence>
<gene>
    <name evidence="1" type="ORF">BU26DRAFT_519180</name>
</gene>
<organism evidence="1 2">
    <name type="scientific">Trematosphaeria pertusa</name>
    <dbReference type="NCBI Taxonomy" id="390896"/>
    <lineage>
        <taxon>Eukaryota</taxon>
        <taxon>Fungi</taxon>
        <taxon>Dikarya</taxon>
        <taxon>Ascomycota</taxon>
        <taxon>Pezizomycotina</taxon>
        <taxon>Dothideomycetes</taxon>
        <taxon>Pleosporomycetidae</taxon>
        <taxon>Pleosporales</taxon>
        <taxon>Massarineae</taxon>
        <taxon>Trematosphaeriaceae</taxon>
        <taxon>Trematosphaeria</taxon>
    </lineage>
</organism>
<evidence type="ECO:0000313" key="1">
    <source>
        <dbReference type="EMBL" id="KAF2249014.1"/>
    </source>
</evidence>
<reference evidence="1" key="1">
    <citation type="journal article" date="2020" name="Stud. Mycol.">
        <title>101 Dothideomycetes genomes: a test case for predicting lifestyles and emergence of pathogens.</title>
        <authorList>
            <person name="Haridas S."/>
            <person name="Albert R."/>
            <person name="Binder M."/>
            <person name="Bloem J."/>
            <person name="Labutti K."/>
            <person name="Salamov A."/>
            <person name="Andreopoulos B."/>
            <person name="Baker S."/>
            <person name="Barry K."/>
            <person name="Bills G."/>
            <person name="Bluhm B."/>
            <person name="Cannon C."/>
            <person name="Castanera R."/>
            <person name="Culley D."/>
            <person name="Daum C."/>
            <person name="Ezra D."/>
            <person name="Gonzalez J."/>
            <person name="Henrissat B."/>
            <person name="Kuo A."/>
            <person name="Liang C."/>
            <person name="Lipzen A."/>
            <person name="Lutzoni F."/>
            <person name="Magnuson J."/>
            <person name="Mondo S."/>
            <person name="Nolan M."/>
            <person name="Ohm R."/>
            <person name="Pangilinan J."/>
            <person name="Park H.-J."/>
            <person name="Ramirez L."/>
            <person name="Alfaro M."/>
            <person name="Sun H."/>
            <person name="Tritt A."/>
            <person name="Yoshinaga Y."/>
            <person name="Zwiers L.-H."/>
            <person name="Turgeon B."/>
            <person name="Goodwin S."/>
            <person name="Spatafora J."/>
            <person name="Crous P."/>
            <person name="Grigoriev I."/>
        </authorList>
    </citation>
    <scope>NUCLEOTIDE SEQUENCE</scope>
    <source>
        <strain evidence="1">CBS 122368</strain>
    </source>
</reference>
<dbReference type="AlphaFoldDB" id="A0A6A6IEK8"/>
<sequence>MPSLLPFAPLHHFLSLAPCDPTLPSPQPNLLKHRSQNRNSRCPAPSAEVIRAAPFPQPLRPLAPISERYQVCTLAFAVNSLLSTCNIYTVLLLLTWSAAARVPEAASAFLHQTPAKPGPQTKHQP</sequence>
<proteinExistence type="predicted"/>
<name>A0A6A6IEK8_9PLEO</name>
<accession>A0A6A6IEK8</accession>
<dbReference type="EMBL" id="ML987195">
    <property type="protein sequence ID" value="KAF2249014.1"/>
    <property type="molecule type" value="Genomic_DNA"/>
</dbReference>
<protein>
    <submittedName>
        <fullName evidence="1">Uncharacterized protein</fullName>
    </submittedName>
</protein>
<dbReference type="RefSeq" id="XP_033684018.1">
    <property type="nucleotide sequence ID" value="XM_033828991.1"/>
</dbReference>
<keyword evidence="2" id="KW-1185">Reference proteome</keyword>
<dbReference type="Proteomes" id="UP000800094">
    <property type="component" value="Unassembled WGS sequence"/>
</dbReference>
<dbReference type="GeneID" id="54582321"/>